<evidence type="ECO:0000256" key="2">
    <source>
        <dbReference type="SAM" id="Phobius"/>
    </source>
</evidence>
<evidence type="ECO:0000256" key="1">
    <source>
        <dbReference type="SAM" id="MobiDB-lite"/>
    </source>
</evidence>
<accession>A0ABR3BYL0</accession>
<keyword evidence="2" id="KW-0812">Transmembrane</keyword>
<dbReference type="RefSeq" id="XP_066628117.1">
    <property type="nucleotide sequence ID" value="XM_066781834.1"/>
</dbReference>
<evidence type="ECO:0000313" key="4">
    <source>
        <dbReference type="Proteomes" id="UP001430584"/>
    </source>
</evidence>
<reference evidence="3 4" key="1">
    <citation type="submission" date="2024-02" db="EMBL/GenBank/DDBJ databases">
        <title>De novo assembly and annotation of 12 fungi associated with fruit tree decline syndrome in Ontario, Canada.</title>
        <authorList>
            <person name="Sulman M."/>
            <person name="Ellouze W."/>
            <person name="Ilyukhin E."/>
        </authorList>
    </citation>
    <scope>NUCLEOTIDE SEQUENCE [LARGE SCALE GENOMIC DNA]</scope>
    <source>
        <strain evidence="3 4">FDS-637</strain>
    </source>
</reference>
<dbReference type="Proteomes" id="UP001430584">
    <property type="component" value="Unassembled WGS sequence"/>
</dbReference>
<dbReference type="GeneID" id="92014537"/>
<keyword evidence="4" id="KW-1185">Reference proteome</keyword>
<comment type="caution">
    <text evidence="3">The sequence shown here is derived from an EMBL/GenBank/DDBJ whole genome shotgun (WGS) entry which is preliminary data.</text>
</comment>
<feature type="region of interest" description="Disordered" evidence="1">
    <location>
        <begin position="51"/>
        <end position="95"/>
    </location>
</feature>
<organism evidence="3 4">
    <name type="scientific">Diplodia seriata</name>
    <dbReference type="NCBI Taxonomy" id="420778"/>
    <lineage>
        <taxon>Eukaryota</taxon>
        <taxon>Fungi</taxon>
        <taxon>Dikarya</taxon>
        <taxon>Ascomycota</taxon>
        <taxon>Pezizomycotina</taxon>
        <taxon>Dothideomycetes</taxon>
        <taxon>Dothideomycetes incertae sedis</taxon>
        <taxon>Botryosphaeriales</taxon>
        <taxon>Botryosphaeriaceae</taxon>
        <taxon>Diplodia</taxon>
    </lineage>
</organism>
<protein>
    <submittedName>
        <fullName evidence="3">Uncharacterized protein</fullName>
    </submittedName>
</protein>
<dbReference type="EMBL" id="JAJVCZ030000012">
    <property type="protein sequence ID" value="KAL0253473.1"/>
    <property type="molecule type" value="Genomic_DNA"/>
</dbReference>
<sequence length="95" mass="10601">MSEMLAVTTVGLVPLGLMVAYLRIHLRSRFMRLQQRIDVLENKIAQLHLFRSGGQNNNGNDVTDGDMEDVDNNSGGNMSDGEFQYVEDEKVEAGQ</sequence>
<feature type="transmembrane region" description="Helical" evidence="2">
    <location>
        <begin position="6"/>
        <end position="26"/>
    </location>
</feature>
<evidence type="ECO:0000313" key="3">
    <source>
        <dbReference type="EMBL" id="KAL0253473.1"/>
    </source>
</evidence>
<gene>
    <name evidence="3" type="ORF">SLS55_010452</name>
</gene>
<proteinExistence type="predicted"/>
<keyword evidence="2" id="KW-1133">Transmembrane helix</keyword>
<keyword evidence="2" id="KW-0472">Membrane</keyword>
<name>A0ABR3BYL0_9PEZI</name>